<accession>A0AAW9NRX1</accession>
<dbReference type="InterPro" id="IPR050661">
    <property type="entry name" value="BglG_antiterminators"/>
</dbReference>
<dbReference type="Pfam" id="PF00874">
    <property type="entry name" value="PRD"/>
    <property type="match status" value="2"/>
</dbReference>
<evidence type="ECO:0000313" key="9">
    <source>
        <dbReference type="Proteomes" id="UP001344888"/>
    </source>
</evidence>
<dbReference type="RefSeq" id="WP_326121880.1">
    <property type="nucleotide sequence ID" value="NZ_JARSFG010000003.1"/>
</dbReference>
<dbReference type="Gene3D" id="3.40.930.10">
    <property type="entry name" value="Mannitol-specific EII, Chain A"/>
    <property type="match status" value="1"/>
</dbReference>
<organism evidence="8 9">
    <name type="scientific">Metasolibacillus meyeri</name>
    <dbReference type="NCBI Taxonomy" id="1071052"/>
    <lineage>
        <taxon>Bacteria</taxon>
        <taxon>Bacillati</taxon>
        <taxon>Bacillota</taxon>
        <taxon>Bacilli</taxon>
        <taxon>Bacillales</taxon>
        <taxon>Caryophanaceae</taxon>
        <taxon>Metasolibacillus</taxon>
    </lineage>
</organism>
<dbReference type="InterPro" id="IPR002178">
    <property type="entry name" value="PTS_EIIA_type-2_dom"/>
</dbReference>
<dbReference type="Gene3D" id="1.10.1790.10">
    <property type="entry name" value="PRD domain"/>
    <property type="match status" value="2"/>
</dbReference>
<feature type="domain" description="PTS EIIA type-2" evidence="5">
    <location>
        <begin position="535"/>
        <end position="684"/>
    </location>
</feature>
<dbReference type="InterPro" id="IPR036634">
    <property type="entry name" value="PRD_sf"/>
</dbReference>
<dbReference type="Pfam" id="PF08279">
    <property type="entry name" value="HTH_11"/>
    <property type="match status" value="2"/>
</dbReference>
<evidence type="ECO:0000259" key="6">
    <source>
        <dbReference type="PROSITE" id="PS51099"/>
    </source>
</evidence>
<evidence type="ECO:0000259" key="5">
    <source>
        <dbReference type="PROSITE" id="PS51094"/>
    </source>
</evidence>
<evidence type="ECO:0000256" key="3">
    <source>
        <dbReference type="ARBA" id="ARBA00023015"/>
    </source>
</evidence>
<dbReference type="SUPFAM" id="SSF55804">
    <property type="entry name" value="Phoshotransferase/anion transport protein"/>
    <property type="match status" value="1"/>
</dbReference>
<dbReference type="SUPFAM" id="SSF63520">
    <property type="entry name" value="PTS-regulatory domain, PRD"/>
    <property type="match status" value="2"/>
</dbReference>
<dbReference type="InterPro" id="IPR013196">
    <property type="entry name" value="HTH_11"/>
</dbReference>
<dbReference type="GO" id="GO:0008982">
    <property type="term" value="F:protein-N(PI)-phosphohistidine-sugar phosphotransferase activity"/>
    <property type="evidence" value="ECO:0007669"/>
    <property type="project" value="InterPro"/>
</dbReference>
<dbReference type="InterPro" id="IPR013011">
    <property type="entry name" value="PTS_EIIB_2"/>
</dbReference>
<dbReference type="PANTHER" id="PTHR30185">
    <property type="entry name" value="CRYPTIC BETA-GLUCOSIDE BGL OPERON ANTITERMINATOR"/>
    <property type="match status" value="1"/>
</dbReference>
<feature type="domain" description="PTS EIIB type-2" evidence="6">
    <location>
        <begin position="416"/>
        <end position="504"/>
    </location>
</feature>
<keyword evidence="3" id="KW-0805">Transcription regulation</keyword>
<dbReference type="InterPro" id="IPR016152">
    <property type="entry name" value="PTrfase/Anion_transptr"/>
</dbReference>
<dbReference type="Pfam" id="PF02302">
    <property type="entry name" value="PTS_IIB"/>
    <property type="match status" value="1"/>
</dbReference>
<feature type="domain" description="PRD" evidence="7">
    <location>
        <begin position="309"/>
        <end position="413"/>
    </location>
</feature>
<dbReference type="SUPFAM" id="SSF52794">
    <property type="entry name" value="PTS system IIB component-like"/>
    <property type="match status" value="1"/>
</dbReference>
<keyword evidence="1" id="KW-0808">Transferase</keyword>
<keyword evidence="9" id="KW-1185">Reference proteome</keyword>
<comment type="caution">
    <text evidence="8">The sequence shown here is derived from an EMBL/GenBank/DDBJ whole genome shotgun (WGS) entry which is preliminary data.</text>
</comment>
<dbReference type="InterPro" id="IPR036095">
    <property type="entry name" value="PTS_EIIB-like_sf"/>
</dbReference>
<proteinExistence type="predicted"/>
<dbReference type="EMBL" id="JARSFG010000003">
    <property type="protein sequence ID" value="MEC1177506.1"/>
    <property type="molecule type" value="Genomic_DNA"/>
</dbReference>
<dbReference type="Proteomes" id="UP001344888">
    <property type="component" value="Unassembled WGS sequence"/>
</dbReference>
<keyword evidence="4" id="KW-0804">Transcription</keyword>
<reference evidence="8 9" key="1">
    <citation type="submission" date="2023-03" db="EMBL/GenBank/DDBJ databases">
        <title>Bacillus Genome Sequencing.</title>
        <authorList>
            <person name="Dunlap C."/>
        </authorList>
    </citation>
    <scope>NUCLEOTIDE SEQUENCE [LARGE SCALE GENOMIC DNA]</scope>
    <source>
        <strain evidence="8 9">B-59205</strain>
    </source>
</reference>
<dbReference type="GO" id="GO:0006355">
    <property type="term" value="P:regulation of DNA-templated transcription"/>
    <property type="evidence" value="ECO:0007669"/>
    <property type="project" value="InterPro"/>
</dbReference>
<dbReference type="PANTHER" id="PTHR30185:SF18">
    <property type="entry name" value="TRANSCRIPTIONAL REGULATOR MTLR"/>
    <property type="match status" value="1"/>
</dbReference>
<dbReference type="InterPro" id="IPR036388">
    <property type="entry name" value="WH-like_DNA-bd_sf"/>
</dbReference>
<evidence type="ECO:0000256" key="1">
    <source>
        <dbReference type="ARBA" id="ARBA00022679"/>
    </source>
</evidence>
<evidence type="ECO:0000259" key="7">
    <source>
        <dbReference type="PROSITE" id="PS51372"/>
    </source>
</evidence>
<name>A0AAW9NRX1_9BACL</name>
<dbReference type="PROSITE" id="PS51372">
    <property type="entry name" value="PRD_2"/>
    <property type="match status" value="2"/>
</dbReference>
<dbReference type="CDD" id="cd05568">
    <property type="entry name" value="PTS_IIB_bgl_like"/>
    <property type="match status" value="1"/>
</dbReference>
<dbReference type="SUPFAM" id="SSF46785">
    <property type="entry name" value="Winged helix' DNA-binding domain"/>
    <property type="match status" value="1"/>
</dbReference>
<dbReference type="PROSITE" id="PS51099">
    <property type="entry name" value="PTS_EIIB_TYPE_2"/>
    <property type="match status" value="1"/>
</dbReference>
<dbReference type="InterPro" id="IPR011608">
    <property type="entry name" value="PRD"/>
</dbReference>
<protein>
    <submittedName>
        <fullName evidence="8">BglG family transcription antiterminator</fullName>
    </submittedName>
</protein>
<dbReference type="Gene3D" id="1.10.10.10">
    <property type="entry name" value="Winged helix-like DNA-binding domain superfamily/Winged helix DNA-binding domain"/>
    <property type="match status" value="2"/>
</dbReference>
<evidence type="ECO:0000256" key="2">
    <source>
        <dbReference type="ARBA" id="ARBA00022737"/>
    </source>
</evidence>
<dbReference type="Gene3D" id="3.40.50.2300">
    <property type="match status" value="1"/>
</dbReference>
<dbReference type="Pfam" id="PF00359">
    <property type="entry name" value="PTS_EIIA_2"/>
    <property type="match status" value="1"/>
</dbReference>
<dbReference type="GO" id="GO:0009401">
    <property type="term" value="P:phosphoenolpyruvate-dependent sugar phosphotransferase system"/>
    <property type="evidence" value="ECO:0007669"/>
    <property type="project" value="InterPro"/>
</dbReference>
<gene>
    <name evidence="8" type="ORF">P9B03_03335</name>
</gene>
<sequence>MYISARERAILTLLVGQEKALPIRDIAKELEVSTRTIQRDLKGIENILEKFQLSLQKEGSTLSIKGEVERQGDVMSYIGGLEHEEFTPEERQVVLLSYLLRAVEPVKLYTLANELHVTVATVSTDLQKAEKWLEAFSLQIVRKRGYGVEVVGDEWIIRTALKKLISENLSEDYFYHLLSRDDIEPPTIVQVALSRLFYYVDVQIIKDVKQVIDEWRQAIERGIVDSSYVSLIIHVTLAVERIKANERMQLSRTQLEKMQEEQEYGLAENLASKLSKVLEMDIPEEEIGYFAMHIHALKWVGQKDEVLYGSDLILAVQVKSLIEMIASKYHLHFDDQQLYKGLFAHMKPALYRIEHKMKIHNPLLAKIKEAYQELFDEVTKAVMTVFKGIAIPEEEIGFIVMHFGSAIELRRMKVNIRALVICSSGIGSSKLLASRLKKEFTEITELHHASLFDLREEQIEQYDLVISTGPIPGRKDYIYVRPYLDNQEVKEIRTWLDEYIHKQKNLLHEFSKQQKELVQRHELSLFERLHDVNQDVLTILHHFEARQLASYTMEENLTSICVAYVKKGALHAAADVVTALLARENSGGLAIPGTHLALFHTRHKDIKVPIFSVYELEEGMYRKGMDDQPTFVKRVLLLLAPEEMEEHRLLFISSISASIIENDASIHLYEYGQEAEIKAYLVNQFKQYLQEMSSEG</sequence>
<dbReference type="PROSITE" id="PS51094">
    <property type="entry name" value="PTS_EIIA_TYPE_2"/>
    <property type="match status" value="1"/>
</dbReference>
<dbReference type="AlphaFoldDB" id="A0AAW9NRX1"/>
<dbReference type="InterPro" id="IPR003501">
    <property type="entry name" value="PTS_EIIB_2/3"/>
</dbReference>
<feature type="domain" description="PRD" evidence="7">
    <location>
        <begin position="199"/>
        <end position="304"/>
    </location>
</feature>
<evidence type="ECO:0000256" key="4">
    <source>
        <dbReference type="ARBA" id="ARBA00023163"/>
    </source>
</evidence>
<keyword evidence="2" id="KW-0677">Repeat</keyword>
<evidence type="ECO:0000313" key="8">
    <source>
        <dbReference type="EMBL" id="MEC1177506.1"/>
    </source>
</evidence>
<dbReference type="InterPro" id="IPR036390">
    <property type="entry name" value="WH_DNA-bd_sf"/>
</dbReference>